<evidence type="ECO:0000313" key="2">
    <source>
        <dbReference type="EMBL" id="PIT41564.1"/>
    </source>
</evidence>
<dbReference type="InterPro" id="IPR018317">
    <property type="entry name" value="QueC"/>
</dbReference>
<dbReference type="SUPFAM" id="SSF52402">
    <property type="entry name" value="Adenine nucleotide alpha hydrolases-like"/>
    <property type="match status" value="1"/>
</dbReference>
<protein>
    <submittedName>
        <fullName evidence="2">DNA-binding protein</fullName>
    </submittedName>
</protein>
<accession>A0A2N9X9P2</accession>
<dbReference type="RefSeq" id="WP_100151602.1">
    <property type="nucleotide sequence ID" value="NZ_MEIL01000016.1"/>
</dbReference>
<proteinExistence type="predicted"/>
<sequence length="440" mass="50385">MIKLTFHHKLECLPNISENILPVQLYGLGDRKRGISYVGNPILESIRRLGIKLSDTVMDLMTIAMAVTAADTFVLRKNSANGWTRQLYIDLPLCAPEIWKIHQTKLENLLHFLSGDLWKFNFLSKGLSPQEPYQSRNKIEKLRIENCNCVSLFSGGLDSAIGAIDLLNQNYIPLLVSHAYKGDAKHQQMILQHYINNGFEGKFSSFGLNADPHLGFGSGETEISMRTRSFNFITFAVVAAHALHKNSKINNFDIFIPENGFISLNVPLTPRRIGTLSTRTTHPYFIHNLQQLFYDVGIFFNLKNPYQFKTKGQMVQECFERGILKDIVKYTVSCSHWKRKNKQCGFCIPCIIRRAALHAGKISSDSEYIHEDLAGILNHKDKRDDLLALMQAIHIKNNNPIQNLIFSHGLLPEKYFPDFERVYMNGLTEVENFLRYKYIL</sequence>
<keyword evidence="1" id="KW-0671">Queuosine biosynthesis</keyword>
<dbReference type="GO" id="GO:0003677">
    <property type="term" value="F:DNA binding"/>
    <property type="evidence" value="ECO:0007669"/>
    <property type="project" value="UniProtKB-KW"/>
</dbReference>
<dbReference type="InterPro" id="IPR014729">
    <property type="entry name" value="Rossmann-like_a/b/a_fold"/>
</dbReference>
<organism evidence="2 3">
    <name type="scientific">Snodgrassella alvi</name>
    <dbReference type="NCBI Taxonomy" id="1196083"/>
    <lineage>
        <taxon>Bacteria</taxon>
        <taxon>Pseudomonadati</taxon>
        <taxon>Pseudomonadota</taxon>
        <taxon>Betaproteobacteria</taxon>
        <taxon>Neisseriales</taxon>
        <taxon>Neisseriaceae</taxon>
        <taxon>Snodgrassella</taxon>
    </lineage>
</organism>
<reference evidence="2" key="1">
    <citation type="journal article" date="2017" name="MBio">
        <title>Type VI secretion-mediated competition in the bee gut microbiome.</title>
        <authorList>
            <person name="Steele M.I."/>
            <person name="Kwong W.K."/>
            <person name="Powell J.E."/>
            <person name="Whiteley M."/>
            <person name="Moran N.A."/>
        </authorList>
    </citation>
    <scope>NUCLEOTIDE SEQUENCE [LARGE SCALE GENOMIC DNA]</scope>
    <source>
        <strain evidence="2">WkB273</strain>
    </source>
</reference>
<keyword evidence="2" id="KW-0238">DNA-binding</keyword>
<dbReference type="InterPro" id="IPR049676">
    <property type="entry name" value="QatC"/>
</dbReference>
<dbReference type="EMBL" id="MEIL01000016">
    <property type="protein sequence ID" value="PIT41564.1"/>
    <property type="molecule type" value="Genomic_DNA"/>
</dbReference>
<name>A0A2N9X9P2_9NEIS</name>
<gene>
    <name evidence="2" type="ORF">BHC54_01265</name>
</gene>
<dbReference type="NCBIfam" id="NF041925">
    <property type="entry name" value="QatC"/>
    <property type="match status" value="1"/>
</dbReference>
<dbReference type="AlphaFoldDB" id="A0A2N9X9P2"/>
<evidence type="ECO:0000256" key="1">
    <source>
        <dbReference type="ARBA" id="ARBA00022785"/>
    </source>
</evidence>
<dbReference type="Gene3D" id="3.40.50.620">
    <property type="entry name" value="HUPs"/>
    <property type="match status" value="1"/>
</dbReference>
<comment type="caution">
    <text evidence="2">The sequence shown here is derived from an EMBL/GenBank/DDBJ whole genome shotgun (WGS) entry which is preliminary data.</text>
</comment>
<dbReference type="Pfam" id="PF06508">
    <property type="entry name" value="QueC"/>
    <property type="match status" value="1"/>
</dbReference>
<evidence type="ECO:0000313" key="3">
    <source>
        <dbReference type="Proteomes" id="UP000230202"/>
    </source>
</evidence>
<dbReference type="Proteomes" id="UP000230202">
    <property type="component" value="Unassembled WGS sequence"/>
</dbReference>
<dbReference type="GO" id="GO:0008616">
    <property type="term" value="P:tRNA queuosine(34) biosynthetic process"/>
    <property type="evidence" value="ECO:0007669"/>
    <property type="project" value="UniProtKB-KW"/>
</dbReference>
<keyword evidence="3" id="KW-1185">Reference proteome</keyword>